<keyword evidence="5" id="KW-1185">Reference proteome</keyword>
<accession>A0A6A7C5E9</accession>
<protein>
    <submittedName>
        <fullName evidence="4">Putative coiled-coil protein</fullName>
    </submittedName>
</protein>
<dbReference type="PANTHER" id="PTHR13049:SF2">
    <property type="entry name" value="COILED-COIL DOMAIN-CONTAINING PROTEIN 25"/>
    <property type="match status" value="1"/>
</dbReference>
<gene>
    <name evidence="4" type="ORF">K470DRAFT_164866</name>
</gene>
<evidence type="ECO:0000256" key="1">
    <source>
        <dbReference type="ARBA" id="ARBA00008998"/>
    </source>
</evidence>
<organism evidence="4 5">
    <name type="scientific">Piedraia hortae CBS 480.64</name>
    <dbReference type="NCBI Taxonomy" id="1314780"/>
    <lineage>
        <taxon>Eukaryota</taxon>
        <taxon>Fungi</taxon>
        <taxon>Dikarya</taxon>
        <taxon>Ascomycota</taxon>
        <taxon>Pezizomycotina</taxon>
        <taxon>Dothideomycetes</taxon>
        <taxon>Dothideomycetidae</taxon>
        <taxon>Capnodiales</taxon>
        <taxon>Piedraiaceae</taxon>
        <taxon>Piedraia</taxon>
    </lineage>
</organism>
<reference evidence="4" key="1">
    <citation type="journal article" date="2020" name="Stud. Mycol.">
        <title>101 Dothideomycetes genomes: a test case for predicting lifestyles and emergence of pathogens.</title>
        <authorList>
            <person name="Haridas S."/>
            <person name="Albert R."/>
            <person name="Binder M."/>
            <person name="Bloem J."/>
            <person name="Labutti K."/>
            <person name="Salamov A."/>
            <person name="Andreopoulos B."/>
            <person name="Baker S."/>
            <person name="Barry K."/>
            <person name="Bills G."/>
            <person name="Bluhm B."/>
            <person name="Cannon C."/>
            <person name="Castanera R."/>
            <person name="Culley D."/>
            <person name="Daum C."/>
            <person name="Ezra D."/>
            <person name="Gonzalez J."/>
            <person name="Henrissat B."/>
            <person name="Kuo A."/>
            <person name="Liang C."/>
            <person name="Lipzen A."/>
            <person name="Lutzoni F."/>
            <person name="Magnuson J."/>
            <person name="Mondo S."/>
            <person name="Nolan M."/>
            <person name="Ohm R."/>
            <person name="Pangilinan J."/>
            <person name="Park H.-J."/>
            <person name="Ramirez L."/>
            <person name="Alfaro M."/>
            <person name="Sun H."/>
            <person name="Tritt A."/>
            <person name="Yoshinaga Y."/>
            <person name="Zwiers L.-H."/>
            <person name="Turgeon B."/>
            <person name="Goodwin S."/>
            <person name="Spatafora J."/>
            <person name="Crous P."/>
            <person name="Grigoriev I."/>
        </authorList>
    </citation>
    <scope>NUCLEOTIDE SEQUENCE</scope>
    <source>
        <strain evidence="4">CBS 480.64</strain>
    </source>
</reference>
<evidence type="ECO:0000313" key="4">
    <source>
        <dbReference type="EMBL" id="KAF2862731.1"/>
    </source>
</evidence>
<evidence type="ECO:0000259" key="3">
    <source>
        <dbReference type="Pfam" id="PF05670"/>
    </source>
</evidence>
<sequence>MVYYFRSTAVMPAAFIYVGKDKVENEELIAHGWDEDVWFHVDNLSSAHVYLRLRVDEGETWDSIPKDLLTDCVQLTKANSIEGNKKDNVNVIYTPWSNLKKTGDMVTGQVGFKNDRLVKKVLVSKRENAIVNRLNKTKVEKFPNLRQEKEDRDRELRKRERIMAETKKKEDQRIVEERSRLKWQKEHMYDELHTEENMAESSNQDRDPDFLDEFM</sequence>
<evidence type="ECO:0000313" key="5">
    <source>
        <dbReference type="Proteomes" id="UP000799421"/>
    </source>
</evidence>
<dbReference type="InterPro" id="IPR008532">
    <property type="entry name" value="NFACT_RNA-bd"/>
</dbReference>
<dbReference type="AlphaFoldDB" id="A0A6A7C5E9"/>
<dbReference type="OrthoDB" id="200398at2759"/>
<dbReference type="EMBL" id="MU005964">
    <property type="protein sequence ID" value="KAF2862731.1"/>
    <property type="molecule type" value="Genomic_DNA"/>
</dbReference>
<name>A0A6A7C5E9_9PEZI</name>
<feature type="region of interest" description="Disordered" evidence="2">
    <location>
        <begin position="191"/>
        <end position="215"/>
    </location>
</feature>
<evidence type="ECO:0000256" key="2">
    <source>
        <dbReference type="SAM" id="MobiDB-lite"/>
    </source>
</evidence>
<feature type="domain" description="NFACT RNA-binding" evidence="3">
    <location>
        <begin position="1"/>
        <end position="114"/>
    </location>
</feature>
<proteinExistence type="inferred from homology"/>
<comment type="similarity">
    <text evidence="1">Belongs to the CCDC25 family.</text>
</comment>
<dbReference type="Pfam" id="PF05670">
    <property type="entry name" value="NFACT-R_1"/>
    <property type="match status" value="1"/>
</dbReference>
<dbReference type="Proteomes" id="UP000799421">
    <property type="component" value="Unassembled WGS sequence"/>
</dbReference>
<dbReference type="InterPro" id="IPR039730">
    <property type="entry name" value="Jlp2/Ccd25"/>
</dbReference>
<dbReference type="PANTHER" id="PTHR13049">
    <property type="entry name" value="DUF814-RELATED"/>
    <property type="match status" value="1"/>
</dbReference>